<dbReference type="eggNOG" id="ENOG502S2X3">
    <property type="taxonomic scope" value="Eukaryota"/>
</dbReference>
<gene>
    <name evidence="2" type="ORF">RO3G_04676</name>
</gene>
<keyword evidence="3" id="KW-1185">Reference proteome</keyword>
<dbReference type="OMA" id="HAKEFWI"/>
<evidence type="ECO:0000313" key="2">
    <source>
        <dbReference type="EMBL" id="EIE79971.1"/>
    </source>
</evidence>
<dbReference type="InterPro" id="IPR053164">
    <property type="entry name" value="IS1016-like_transposase"/>
</dbReference>
<organism evidence="2 3">
    <name type="scientific">Rhizopus delemar (strain RA 99-880 / ATCC MYA-4621 / FGSC 9543 / NRRL 43880)</name>
    <name type="common">Mucormycosis agent</name>
    <name type="synonym">Rhizopus arrhizus var. delemar</name>
    <dbReference type="NCBI Taxonomy" id="246409"/>
    <lineage>
        <taxon>Eukaryota</taxon>
        <taxon>Fungi</taxon>
        <taxon>Fungi incertae sedis</taxon>
        <taxon>Mucoromycota</taxon>
        <taxon>Mucoromycotina</taxon>
        <taxon>Mucoromycetes</taxon>
        <taxon>Mucorales</taxon>
        <taxon>Mucorineae</taxon>
        <taxon>Rhizopodaceae</taxon>
        <taxon>Rhizopus</taxon>
    </lineage>
</organism>
<reference evidence="2 3" key="1">
    <citation type="journal article" date="2009" name="PLoS Genet.">
        <title>Genomic analysis of the basal lineage fungus Rhizopus oryzae reveals a whole-genome duplication.</title>
        <authorList>
            <person name="Ma L.-J."/>
            <person name="Ibrahim A.S."/>
            <person name="Skory C."/>
            <person name="Grabherr M.G."/>
            <person name="Burger G."/>
            <person name="Butler M."/>
            <person name="Elias M."/>
            <person name="Idnurm A."/>
            <person name="Lang B.F."/>
            <person name="Sone T."/>
            <person name="Abe A."/>
            <person name="Calvo S.E."/>
            <person name="Corrochano L.M."/>
            <person name="Engels R."/>
            <person name="Fu J."/>
            <person name="Hansberg W."/>
            <person name="Kim J.-M."/>
            <person name="Kodira C.D."/>
            <person name="Koehrsen M.J."/>
            <person name="Liu B."/>
            <person name="Miranda-Saavedra D."/>
            <person name="O'Leary S."/>
            <person name="Ortiz-Castellanos L."/>
            <person name="Poulter R."/>
            <person name="Rodriguez-Romero J."/>
            <person name="Ruiz-Herrera J."/>
            <person name="Shen Y.-Q."/>
            <person name="Zeng Q."/>
            <person name="Galagan J."/>
            <person name="Birren B.W."/>
            <person name="Cuomo C.A."/>
            <person name="Wickes B.L."/>
        </authorList>
    </citation>
    <scope>NUCLEOTIDE SEQUENCE [LARGE SCALE GENOMIC DNA]</scope>
    <source>
        <strain evidence="3">RA 99-880 / ATCC MYA-4621 / FGSC 9543 / NRRL 43880</strain>
    </source>
</reference>
<evidence type="ECO:0000259" key="1">
    <source>
        <dbReference type="SMART" id="SM01126"/>
    </source>
</evidence>
<protein>
    <recommendedName>
        <fullName evidence="1">ISXO2-like transposase domain-containing protein</fullName>
    </recommendedName>
</protein>
<dbReference type="OrthoDB" id="5598606at2759"/>
<accession>I1BUU1</accession>
<dbReference type="RefSeq" id="XP_067515367.1">
    <property type="nucleotide sequence ID" value="XM_067659266.1"/>
</dbReference>
<dbReference type="SMART" id="SM01126">
    <property type="entry name" value="DDE_Tnp_IS1595"/>
    <property type="match status" value="1"/>
</dbReference>
<proteinExistence type="predicted"/>
<dbReference type="GeneID" id="93611647"/>
<dbReference type="InParanoid" id="I1BUU1"/>
<dbReference type="InterPro" id="IPR024445">
    <property type="entry name" value="Tnp_ISXO2-like"/>
</dbReference>
<name>I1BUU1_RHIO9</name>
<dbReference type="EMBL" id="CH476734">
    <property type="protein sequence ID" value="EIE79971.1"/>
    <property type="molecule type" value="Genomic_DNA"/>
</dbReference>
<evidence type="ECO:0000313" key="3">
    <source>
        <dbReference type="Proteomes" id="UP000009138"/>
    </source>
</evidence>
<feature type="domain" description="ISXO2-like transposase" evidence="1">
    <location>
        <begin position="243"/>
        <end position="385"/>
    </location>
</feature>
<dbReference type="Pfam" id="PF12762">
    <property type="entry name" value="DDE_Tnp_IS1595"/>
    <property type="match status" value="1"/>
</dbReference>
<dbReference type="STRING" id="246409.I1BUU1"/>
<sequence>MSFINISTANYTNPAGIRRQRPVTSSNNPIVIVDSDDEVEEIELETEQTSDLDQEVISINNDDNEELLEIEAFEVDDEAHNSNILPDNWSRDQNIPIMTTRTFFLTFGTEEACMQFFINNGIYYGSNTVYRCNGDEGSIMYLEQTESIPRWRCNGIIINQETGEKCCNGRQVAVRNASFFSNRSLPTYDTLSILYFWSLKVCRMTISTMVGCSPYAVRETLNDWYQILQEDLQQNDCKIGGYDVDGNPIVVEIDESKFGKRKYHRGHRVEGVWVVGGVEKTPERKCFLVVVNNRNTETMDTIIRNYVADGSIVHTDCWRAYENMVNLGMNLVHRTVNHSVTFRDGDVHTNTIEGTWNGIKINVTPALRTKKMVPWMLIEFIWRRKHHNNIFGGIIDCLKNVSFDRAQRNPAWLTELAAEE</sequence>
<dbReference type="VEuPathDB" id="FungiDB:RO3G_04676"/>
<dbReference type="Proteomes" id="UP000009138">
    <property type="component" value="Unassembled WGS sequence"/>
</dbReference>
<dbReference type="AlphaFoldDB" id="I1BUU1"/>
<dbReference type="PANTHER" id="PTHR47163">
    <property type="entry name" value="DDE_TNP_IS1595 DOMAIN-CONTAINING PROTEIN"/>
    <property type="match status" value="1"/>
</dbReference>
<dbReference type="PANTHER" id="PTHR47163:SF2">
    <property type="entry name" value="SI:DKEY-17M8.2"/>
    <property type="match status" value="1"/>
</dbReference>